<accession>A0AAP5QF16</accession>
<protein>
    <submittedName>
        <fullName evidence="1">Uncharacterized protein</fullName>
    </submittedName>
</protein>
<name>A0AAP5QF16_9BURK</name>
<dbReference type="EMBL" id="JANSLM010000018">
    <property type="protein sequence ID" value="MDT8842588.1"/>
    <property type="molecule type" value="Genomic_DNA"/>
</dbReference>
<proteinExistence type="predicted"/>
<evidence type="ECO:0000313" key="1">
    <source>
        <dbReference type="EMBL" id="MDT8842588.1"/>
    </source>
</evidence>
<comment type="caution">
    <text evidence="1">The sequence shown here is derived from an EMBL/GenBank/DDBJ whole genome shotgun (WGS) entry which is preliminary data.</text>
</comment>
<reference evidence="1" key="1">
    <citation type="submission" date="2022-08" db="EMBL/GenBank/DDBJ databases">
        <authorList>
            <person name="Kim S.-J."/>
        </authorList>
    </citation>
    <scope>NUCLEOTIDE SEQUENCE</scope>
    <source>
        <strain evidence="1">KJ</strain>
    </source>
</reference>
<sequence>MYKLSLAGETLVLGTLLEVLSLFRTDARFSSVESSEILLAHCGQPVTVTRYNGALAVRRPGTALDLFLSMIDEIDGAYFRPNGAMQAAWQIQRSHWKLLYDAYDLTSRPHLIFSSAQIDAAKAEEGGRGRLELHDLLQAESERRFGFRYAGPEYGRTRDRNGRHEVHVAYALAEGWPVPEAVLAEYREYPDKFSMDMRWGRVLLDVPELRGTLSPDKARVLVSVMSREKGGITSQNAALLSMVMRLAPNAPNYVEVDDLLFRHGLVESYSLPDRYVSPQPLGTPVSKFAQVYRRKMADHRRDAEIARLRKERAAGNVSQREFDRRMQIAQLEHGRETFASGNEISEAIDAGDLQFLLDLMDCPDERNRVSKQTVREVFGVKLLGVRAAARRRAIFELAGFDEARQAEWEAASAEQRNVLMRKRHELRAAGVASIHPAVYGGKTAAAHRSV</sequence>
<dbReference type="AlphaFoldDB" id="A0AAP5QF16"/>
<dbReference type="Proteomes" id="UP001246473">
    <property type="component" value="Unassembled WGS sequence"/>
</dbReference>
<gene>
    <name evidence="1" type="ORF">ParKJ_34700</name>
</gene>
<evidence type="ECO:0000313" key="2">
    <source>
        <dbReference type="Proteomes" id="UP001246473"/>
    </source>
</evidence>
<dbReference type="RefSeq" id="WP_315697412.1">
    <property type="nucleotide sequence ID" value="NZ_JANSLM010000018.1"/>
</dbReference>
<organism evidence="1 2">
    <name type="scientific">Paraburkholderia fungorum</name>
    <dbReference type="NCBI Taxonomy" id="134537"/>
    <lineage>
        <taxon>Bacteria</taxon>
        <taxon>Pseudomonadati</taxon>
        <taxon>Pseudomonadota</taxon>
        <taxon>Betaproteobacteria</taxon>
        <taxon>Burkholderiales</taxon>
        <taxon>Burkholderiaceae</taxon>
        <taxon>Paraburkholderia</taxon>
    </lineage>
</organism>